<evidence type="ECO:0000313" key="2">
    <source>
        <dbReference type="EMBL" id="TVY53679.1"/>
    </source>
</evidence>
<comment type="caution">
    <text evidence="2">The sequence shown here is derived from an EMBL/GenBank/DDBJ whole genome shotgun (WGS) entry which is preliminary data.</text>
</comment>
<dbReference type="Proteomes" id="UP000469558">
    <property type="component" value="Unassembled WGS sequence"/>
</dbReference>
<evidence type="ECO:0000256" key="1">
    <source>
        <dbReference type="SAM" id="Phobius"/>
    </source>
</evidence>
<name>A0A8T9BVD8_9HELO</name>
<dbReference type="AlphaFoldDB" id="A0A8T9BVD8"/>
<feature type="transmembrane region" description="Helical" evidence="1">
    <location>
        <begin position="44"/>
        <end position="62"/>
    </location>
</feature>
<evidence type="ECO:0000313" key="3">
    <source>
        <dbReference type="Proteomes" id="UP000469558"/>
    </source>
</evidence>
<dbReference type="EMBL" id="QGMK01003220">
    <property type="protein sequence ID" value="TVY53679.1"/>
    <property type="molecule type" value="Genomic_DNA"/>
</dbReference>
<feature type="non-terminal residue" evidence="2">
    <location>
        <position position="1"/>
    </location>
</feature>
<keyword evidence="1" id="KW-0472">Membrane</keyword>
<keyword evidence="3" id="KW-1185">Reference proteome</keyword>
<organism evidence="2 3">
    <name type="scientific">Lachnellula suecica</name>
    <dbReference type="NCBI Taxonomy" id="602035"/>
    <lineage>
        <taxon>Eukaryota</taxon>
        <taxon>Fungi</taxon>
        <taxon>Dikarya</taxon>
        <taxon>Ascomycota</taxon>
        <taxon>Pezizomycotina</taxon>
        <taxon>Leotiomycetes</taxon>
        <taxon>Helotiales</taxon>
        <taxon>Lachnaceae</taxon>
        <taxon>Lachnellula</taxon>
    </lineage>
</organism>
<dbReference type="OrthoDB" id="3545927at2759"/>
<feature type="transmembrane region" description="Helical" evidence="1">
    <location>
        <begin position="69"/>
        <end position="89"/>
    </location>
</feature>
<gene>
    <name evidence="2" type="ORF">LSUE1_G010137</name>
</gene>
<accession>A0A8T9BVD8</accession>
<sequence length="116" mass="12777">MPTPKLSVPGWTLATIATVTLLTQIPNALDPLAFMQEFNIQSKPAAQLITFLLILVNIYDLQGALSNNYFVFYFSLVSRAAATALFWGFGEEWRMMVGVESTTFGLLGGALLWEAL</sequence>
<reference evidence="2 3" key="1">
    <citation type="submission" date="2018-05" db="EMBL/GenBank/DDBJ databases">
        <title>Genome sequencing and assembly of the regulated plant pathogen Lachnellula willkommii and related sister species for the development of diagnostic species identification markers.</title>
        <authorList>
            <person name="Giroux E."/>
            <person name="Bilodeau G."/>
        </authorList>
    </citation>
    <scope>NUCLEOTIDE SEQUENCE [LARGE SCALE GENOMIC DNA]</scope>
    <source>
        <strain evidence="2 3">CBS 268.59</strain>
    </source>
</reference>
<protein>
    <submittedName>
        <fullName evidence="2">Uncharacterized protein</fullName>
    </submittedName>
</protein>
<keyword evidence="1" id="KW-1133">Transmembrane helix</keyword>
<proteinExistence type="predicted"/>
<keyword evidence="1" id="KW-0812">Transmembrane</keyword>